<dbReference type="STRING" id="408015.SXIM_06900"/>
<evidence type="ECO:0000313" key="3">
    <source>
        <dbReference type="Proteomes" id="UP000034034"/>
    </source>
</evidence>
<evidence type="ECO:0000256" key="1">
    <source>
        <dbReference type="SAM" id="MobiDB-lite"/>
    </source>
</evidence>
<organism evidence="2 3">
    <name type="scientific">Streptomyces xiamenensis</name>
    <dbReference type="NCBI Taxonomy" id="408015"/>
    <lineage>
        <taxon>Bacteria</taxon>
        <taxon>Bacillati</taxon>
        <taxon>Actinomycetota</taxon>
        <taxon>Actinomycetes</taxon>
        <taxon>Kitasatosporales</taxon>
        <taxon>Streptomycetaceae</taxon>
        <taxon>Streptomyces</taxon>
    </lineage>
</organism>
<evidence type="ECO:0000313" key="2">
    <source>
        <dbReference type="EMBL" id="AKG42074.1"/>
    </source>
</evidence>
<protein>
    <submittedName>
        <fullName evidence="2">Uncharacterized protein</fullName>
    </submittedName>
</protein>
<reference evidence="2" key="1">
    <citation type="submission" date="2019-08" db="EMBL/GenBank/DDBJ databases">
        <title>Complete genome sequence of a mangrove-derived Streptomyces xiamenensis.</title>
        <authorList>
            <person name="Xu J."/>
        </authorList>
    </citation>
    <scope>NUCLEOTIDE SEQUENCE</scope>
    <source>
        <strain evidence="2">318</strain>
    </source>
</reference>
<proteinExistence type="predicted"/>
<feature type="region of interest" description="Disordered" evidence="1">
    <location>
        <begin position="1"/>
        <end position="40"/>
    </location>
</feature>
<dbReference type="KEGG" id="sxi:SXIM_06900"/>
<sequence>MGEVDTAVAAGTGARVPHPITDADREGSHRPPGTVRTDGA</sequence>
<dbReference type="Proteomes" id="UP000034034">
    <property type="component" value="Chromosome"/>
</dbReference>
<dbReference type="AlphaFoldDB" id="A0A0F7FQ62"/>
<keyword evidence="3" id="KW-1185">Reference proteome</keyword>
<accession>A0A0F7FQ62</accession>
<gene>
    <name evidence="2" type="ORF">SXIM_06900</name>
</gene>
<name>A0A0F7FQ62_9ACTN</name>
<dbReference type="PATRIC" id="fig|408015.6.peg.722"/>
<dbReference type="EMBL" id="CP009922">
    <property type="protein sequence ID" value="AKG42074.1"/>
    <property type="molecule type" value="Genomic_DNA"/>
</dbReference>
<dbReference type="RefSeq" id="WP_267880985.1">
    <property type="nucleotide sequence ID" value="NZ_CP009922.3"/>
</dbReference>
<dbReference type="HOGENOM" id="CLU_3297489_0_0_11"/>